<organism evidence="3 4">
    <name type="scientific">Caulobacter segnis</name>
    <dbReference type="NCBI Taxonomy" id="88688"/>
    <lineage>
        <taxon>Bacteria</taxon>
        <taxon>Pseudomonadati</taxon>
        <taxon>Pseudomonadota</taxon>
        <taxon>Alphaproteobacteria</taxon>
        <taxon>Caulobacterales</taxon>
        <taxon>Caulobacteraceae</taxon>
        <taxon>Caulobacter</taxon>
    </lineage>
</organism>
<evidence type="ECO:0000313" key="3">
    <source>
        <dbReference type="EMBL" id="AVQ00700.1"/>
    </source>
</evidence>
<accession>A0ABM6TCD5</accession>
<dbReference type="Gene3D" id="1.20.1050.10">
    <property type="match status" value="1"/>
</dbReference>
<dbReference type="EMBL" id="CP027850">
    <property type="protein sequence ID" value="AVQ00700.1"/>
    <property type="molecule type" value="Genomic_DNA"/>
</dbReference>
<dbReference type="SUPFAM" id="SSF52833">
    <property type="entry name" value="Thioredoxin-like"/>
    <property type="match status" value="1"/>
</dbReference>
<proteinExistence type="predicted"/>
<reference evidence="3 4" key="1">
    <citation type="journal article" date="2015" name="Biotechnol. Bioeng.">
        <title>Genome sequence and phenotypic characterization of Caulobacter segnis.</title>
        <authorList>
            <person name="Patel S."/>
            <person name="Fletcher B."/>
            <person name="Scott D.C."/>
            <person name="Ely B."/>
        </authorList>
    </citation>
    <scope>NUCLEOTIDE SEQUENCE [LARGE SCALE GENOMIC DNA]</scope>
    <source>
        <strain evidence="3 4">TK0059</strain>
    </source>
</reference>
<dbReference type="PROSITE" id="PS50405">
    <property type="entry name" value="GST_CTER"/>
    <property type="match status" value="1"/>
</dbReference>
<name>A0ABM6TCD5_9CAUL</name>
<dbReference type="PROSITE" id="PS50404">
    <property type="entry name" value="GST_NTER"/>
    <property type="match status" value="1"/>
</dbReference>
<dbReference type="Proteomes" id="UP000240527">
    <property type="component" value="Chromosome"/>
</dbReference>
<evidence type="ECO:0000313" key="4">
    <source>
        <dbReference type="Proteomes" id="UP000240527"/>
    </source>
</evidence>
<dbReference type="InterPro" id="IPR004045">
    <property type="entry name" value="Glutathione_S-Trfase_N"/>
</dbReference>
<dbReference type="CDD" id="cd00570">
    <property type="entry name" value="GST_N_family"/>
    <property type="match status" value="1"/>
</dbReference>
<dbReference type="PANTHER" id="PTHR43968:SF6">
    <property type="entry name" value="GLUTATHIONE S-TRANSFERASE OMEGA"/>
    <property type="match status" value="1"/>
</dbReference>
<dbReference type="InterPro" id="IPR036249">
    <property type="entry name" value="Thioredoxin-like_sf"/>
</dbReference>
<dbReference type="PANTHER" id="PTHR43968">
    <property type="match status" value="1"/>
</dbReference>
<dbReference type="Gene3D" id="3.40.30.10">
    <property type="entry name" value="Glutaredoxin"/>
    <property type="match status" value="1"/>
</dbReference>
<evidence type="ECO:0000259" key="2">
    <source>
        <dbReference type="PROSITE" id="PS50405"/>
    </source>
</evidence>
<sequence>MQLISLPVSPFAARVRIAIRAKDLDVEIVAPPEGWSTDRRFRGISPTGRLPVLILDDGEAVGESAVILELLEEMFPRKPLLPREPLARAKVRILARHADLYLMPPMSALGGPHEAREGRTVVQQLLDGLEVLEGLLDDEGRELTLADCTLAPVLFAAEVTGQRLGVDLIDSFPNVTAYQRWIGEDPSVAAVLVEMREGLRSLVRKT</sequence>
<dbReference type="InterPro" id="IPR010987">
    <property type="entry name" value="Glutathione-S-Trfase_C-like"/>
</dbReference>
<feature type="domain" description="GST C-terminal" evidence="2">
    <location>
        <begin position="84"/>
        <end position="206"/>
    </location>
</feature>
<protein>
    <submittedName>
        <fullName evidence="3">Glutathione S-transferase family protein</fullName>
    </submittedName>
</protein>
<dbReference type="SFLD" id="SFLDS00019">
    <property type="entry name" value="Glutathione_Transferase_(cytos"/>
    <property type="match status" value="1"/>
</dbReference>
<dbReference type="InterPro" id="IPR036282">
    <property type="entry name" value="Glutathione-S-Trfase_C_sf"/>
</dbReference>
<dbReference type="InterPro" id="IPR040079">
    <property type="entry name" value="Glutathione_S-Trfase"/>
</dbReference>
<dbReference type="SUPFAM" id="SSF47616">
    <property type="entry name" value="GST C-terminal domain-like"/>
    <property type="match status" value="1"/>
</dbReference>
<dbReference type="SFLD" id="SFLDG00358">
    <property type="entry name" value="Main_(cytGST)"/>
    <property type="match status" value="1"/>
</dbReference>
<evidence type="ECO:0000259" key="1">
    <source>
        <dbReference type="PROSITE" id="PS50404"/>
    </source>
</evidence>
<dbReference type="Pfam" id="PF13410">
    <property type="entry name" value="GST_C_2"/>
    <property type="match status" value="1"/>
</dbReference>
<dbReference type="InterPro" id="IPR050983">
    <property type="entry name" value="GST_Omega/HSP26"/>
</dbReference>
<gene>
    <name evidence="3" type="ORF">B7G68_01775</name>
</gene>
<dbReference type="Pfam" id="PF13417">
    <property type="entry name" value="GST_N_3"/>
    <property type="match status" value="1"/>
</dbReference>
<keyword evidence="4" id="KW-1185">Reference proteome</keyword>
<feature type="domain" description="GST N-terminal" evidence="1">
    <location>
        <begin position="1"/>
        <end position="79"/>
    </location>
</feature>
<dbReference type="RefSeq" id="WP_013077533.1">
    <property type="nucleotide sequence ID" value="NZ_CP027850.1"/>
</dbReference>
<dbReference type="CDD" id="cd00299">
    <property type="entry name" value="GST_C_family"/>
    <property type="match status" value="1"/>
</dbReference>